<comment type="caution">
    <text evidence="1">The sequence shown here is derived from an EMBL/GenBank/DDBJ whole genome shotgun (WGS) entry which is preliminary data.</text>
</comment>
<dbReference type="Gene3D" id="3.40.50.410">
    <property type="entry name" value="von Willebrand factor, type A domain"/>
    <property type="match status" value="1"/>
</dbReference>
<dbReference type="InterPro" id="IPR036465">
    <property type="entry name" value="vWFA_dom_sf"/>
</dbReference>
<reference evidence="1" key="1">
    <citation type="submission" date="2021-02" db="EMBL/GenBank/DDBJ databases">
        <authorList>
            <person name="Nowell W R."/>
        </authorList>
    </citation>
    <scope>NUCLEOTIDE SEQUENCE</scope>
</reference>
<evidence type="ECO:0000313" key="1">
    <source>
        <dbReference type="EMBL" id="CAF0769642.1"/>
    </source>
</evidence>
<evidence type="ECO:0000313" key="2">
    <source>
        <dbReference type="Proteomes" id="UP000663845"/>
    </source>
</evidence>
<sequence length="296" mass="33182">MTESMDIAFVMADTSLRDPFFPNVKHMVSSIINPLLQQNYDIRFRLIKFNSGNGTPTISIVHPFTDSSEIFQQWMRTGDDGAIGANTQNITICDALQEALNSEWHSSEIFQQWMRTGDDGAIGANTQNITICDALQEALNSEWRTGDSNRCHENVVFLVTDNVPCPYLLNTADNRNYNRLCACNNLWTISNAFVKKNITLMIVGVGQITSICDSLYGSIAKNTGGEYIPLINAIRVLHLVLQSILIEGDTLLQALRHIKQEEFERNSSYCCSVIQIADSSSMTHHHIAAWLPNHLQ</sequence>
<dbReference type="EMBL" id="CAJNOG010000019">
    <property type="protein sequence ID" value="CAF0769642.1"/>
    <property type="molecule type" value="Genomic_DNA"/>
</dbReference>
<organism evidence="1 2">
    <name type="scientific">Adineta steineri</name>
    <dbReference type="NCBI Taxonomy" id="433720"/>
    <lineage>
        <taxon>Eukaryota</taxon>
        <taxon>Metazoa</taxon>
        <taxon>Spiralia</taxon>
        <taxon>Gnathifera</taxon>
        <taxon>Rotifera</taxon>
        <taxon>Eurotatoria</taxon>
        <taxon>Bdelloidea</taxon>
        <taxon>Adinetida</taxon>
        <taxon>Adinetidae</taxon>
        <taxon>Adineta</taxon>
    </lineage>
</organism>
<dbReference type="AlphaFoldDB" id="A0A813QMI0"/>
<gene>
    <name evidence="1" type="ORF">JYZ213_LOCUS3541</name>
</gene>
<name>A0A813QMI0_9BILA</name>
<dbReference type="Proteomes" id="UP000663845">
    <property type="component" value="Unassembled WGS sequence"/>
</dbReference>
<protein>
    <recommendedName>
        <fullName evidence="3">VWFA domain-containing protein</fullName>
    </recommendedName>
</protein>
<dbReference type="SUPFAM" id="SSF53300">
    <property type="entry name" value="vWA-like"/>
    <property type="match status" value="1"/>
</dbReference>
<evidence type="ECO:0008006" key="3">
    <source>
        <dbReference type="Google" id="ProtNLM"/>
    </source>
</evidence>
<accession>A0A813QMI0</accession>
<proteinExistence type="predicted"/>